<dbReference type="HAMAP" id="MF_00265">
    <property type="entry name" value="VapC_Nob1"/>
    <property type="match status" value="1"/>
</dbReference>
<keyword evidence="4 5" id="KW-0378">Hydrolase</keyword>
<sequence>MIYLDTSALIKRYLPERNSDRFDAWFAEHAPASVSRLTFVEARSTLARKRRDKAIRASRESAAMDEIRTDLQDGVLWIQPCGDEHFVEAFHLMEQLRNVPLRTLDALHLAVARLGEFSGLATADIIMRRAAEELGLEVAFFGE</sequence>
<dbReference type="AlphaFoldDB" id="A0A9D7DYY7"/>
<evidence type="ECO:0000256" key="2">
    <source>
        <dbReference type="ARBA" id="ARBA00022722"/>
    </source>
</evidence>
<dbReference type="CDD" id="cd09874">
    <property type="entry name" value="PIN_MT3492-like"/>
    <property type="match status" value="1"/>
</dbReference>
<evidence type="ECO:0000256" key="4">
    <source>
        <dbReference type="ARBA" id="ARBA00022801"/>
    </source>
</evidence>
<comment type="function">
    <text evidence="5">Toxic component of a toxin-antitoxin (TA) system. An RNase.</text>
</comment>
<keyword evidence="1 5" id="KW-1277">Toxin-antitoxin system</keyword>
<evidence type="ECO:0000256" key="5">
    <source>
        <dbReference type="HAMAP-Rule" id="MF_00265"/>
    </source>
</evidence>
<feature type="binding site" evidence="5">
    <location>
        <position position="5"/>
    </location>
    <ligand>
        <name>Mg(2+)</name>
        <dbReference type="ChEBI" id="CHEBI:18420"/>
    </ligand>
</feature>
<feature type="binding site" evidence="5">
    <location>
        <position position="105"/>
    </location>
    <ligand>
        <name>Mg(2+)</name>
        <dbReference type="ChEBI" id="CHEBI:18420"/>
    </ligand>
</feature>
<dbReference type="Proteomes" id="UP000807785">
    <property type="component" value="Unassembled WGS sequence"/>
</dbReference>
<dbReference type="EC" id="3.1.-.-" evidence="5"/>
<evidence type="ECO:0000313" key="8">
    <source>
        <dbReference type="Proteomes" id="UP000807785"/>
    </source>
</evidence>
<keyword evidence="5" id="KW-0800">Toxin</keyword>
<dbReference type="EMBL" id="JADJEV010000003">
    <property type="protein sequence ID" value="MBK6973455.1"/>
    <property type="molecule type" value="Genomic_DNA"/>
</dbReference>
<protein>
    <recommendedName>
        <fullName evidence="5">Ribonuclease VapC</fullName>
        <shortName evidence="5">RNase VapC</shortName>
        <ecNumber evidence="5">3.1.-.-</ecNumber>
    </recommendedName>
    <alternativeName>
        <fullName evidence="5">Toxin VapC</fullName>
    </alternativeName>
</protein>
<comment type="caution">
    <text evidence="7">The sequence shown here is derived from an EMBL/GenBank/DDBJ whole genome shotgun (WGS) entry which is preliminary data.</text>
</comment>
<comment type="similarity">
    <text evidence="5">Belongs to the PINc/VapC protein family.</text>
</comment>
<proteinExistence type="inferred from homology"/>
<dbReference type="SUPFAM" id="SSF88723">
    <property type="entry name" value="PIN domain-like"/>
    <property type="match status" value="1"/>
</dbReference>
<evidence type="ECO:0000256" key="1">
    <source>
        <dbReference type="ARBA" id="ARBA00022649"/>
    </source>
</evidence>
<dbReference type="GO" id="GO:0004540">
    <property type="term" value="F:RNA nuclease activity"/>
    <property type="evidence" value="ECO:0007669"/>
    <property type="project" value="InterPro"/>
</dbReference>
<feature type="domain" description="PIN" evidence="6">
    <location>
        <begin position="2"/>
        <end position="132"/>
    </location>
</feature>
<keyword evidence="5" id="KW-0460">Magnesium</keyword>
<evidence type="ECO:0000256" key="3">
    <source>
        <dbReference type="ARBA" id="ARBA00022723"/>
    </source>
</evidence>
<keyword evidence="2 5" id="KW-0540">Nuclease</keyword>
<dbReference type="InterPro" id="IPR002716">
    <property type="entry name" value="PIN_dom"/>
</dbReference>
<organism evidence="7 8">
    <name type="scientific">Candidatus Methylophosphatis roskildensis</name>
    <dbReference type="NCBI Taxonomy" id="2899263"/>
    <lineage>
        <taxon>Bacteria</taxon>
        <taxon>Pseudomonadati</taxon>
        <taxon>Pseudomonadota</taxon>
        <taxon>Betaproteobacteria</taxon>
        <taxon>Nitrosomonadales</taxon>
        <taxon>Sterolibacteriaceae</taxon>
        <taxon>Candidatus Methylophosphatis</taxon>
    </lineage>
</organism>
<comment type="cofactor">
    <cofactor evidence="5">
        <name>Mg(2+)</name>
        <dbReference type="ChEBI" id="CHEBI:18420"/>
    </cofactor>
</comment>
<dbReference type="GO" id="GO:0016787">
    <property type="term" value="F:hydrolase activity"/>
    <property type="evidence" value="ECO:0007669"/>
    <property type="project" value="UniProtKB-KW"/>
</dbReference>
<reference evidence="7" key="1">
    <citation type="submission" date="2020-10" db="EMBL/GenBank/DDBJ databases">
        <title>Connecting structure to function with the recovery of over 1000 high-quality activated sludge metagenome-assembled genomes encoding full-length rRNA genes using long-read sequencing.</title>
        <authorList>
            <person name="Singleton C.M."/>
            <person name="Petriglieri F."/>
            <person name="Kristensen J.M."/>
            <person name="Kirkegaard R.H."/>
            <person name="Michaelsen T.Y."/>
            <person name="Andersen M.H."/>
            <person name="Karst S.M."/>
            <person name="Dueholm M.S."/>
            <person name="Nielsen P.H."/>
            <person name="Albertsen M."/>
        </authorList>
    </citation>
    <scope>NUCLEOTIDE SEQUENCE</scope>
    <source>
        <strain evidence="7">Bjer_18-Q3-R1-45_BAT3C.347</strain>
    </source>
</reference>
<dbReference type="InterPro" id="IPR022907">
    <property type="entry name" value="VapC_family"/>
</dbReference>
<dbReference type="Pfam" id="PF01850">
    <property type="entry name" value="PIN"/>
    <property type="match status" value="1"/>
</dbReference>
<dbReference type="Gene3D" id="3.40.50.1010">
    <property type="entry name" value="5'-nuclease"/>
    <property type="match status" value="1"/>
</dbReference>
<dbReference type="GO" id="GO:0090729">
    <property type="term" value="F:toxin activity"/>
    <property type="evidence" value="ECO:0007669"/>
    <property type="project" value="UniProtKB-KW"/>
</dbReference>
<name>A0A9D7DYY7_9PROT</name>
<evidence type="ECO:0000259" key="6">
    <source>
        <dbReference type="Pfam" id="PF01850"/>
    </source>
</evidence>
<evidence type="ECO:0000313" key="7">
    <source>
        <dbReference type="EMBL" id="MBK6973455.1"/>
    </source>
</evidence>
<dbReference type="InterPro" id="IPR029060">
    <property type="entry name" value="PIN-like_dom_sf"/>
</dbReference>
<accession>A0A9D7DYY7</accession>
<gene>
    <name evidence="5" type="primary">vapC</name>
    <name evidence="7" type="ORF">IPH26_11085</name>
</gene>
<dbReference type="GO" id="GO:0000287">
    <property type="term" value="F:magnesium ion binding"/>
    <property type="evidence" value="ECO:0007669"/>
    <property type="project" value="UniProtKB-UniRule"/>
</dbReference>
<keyword evidence="3 5" id="KW-0479">Metal-binding</keyword>